<dbReference type="OrthoDB" id="2317554at2"/>
<feature type="transmembrane region" description="Helical" evidence="1">
    <location>
        <begin position="16"/>
        <end position="38"/>
    </location>
</feature>
<dbReference type="PANTHER" id="PTHR34473">
    <property type="entry name" value="UPF0699 TRANSMEMBRANE PROTEIN YDBS"/>
    <property type="match status" value="1"/>
</dbReference>
<gene>
    <name evidence="3" type="ORF">SAMN05444487_11034</name>
</gene>
<feature type="transmembrane region" description="Helical" evidence="1">
    <location>
        <begin position="367"/>
        <end position="389"/>
    </location>
</feature>
<dbReference type="Proteomes" id="UP000198534">
    <property type="component" value="Unassembled WGS sequence"/>
</dbReference>
<evidence type="ECO:0000313" key="4">
    <source>
        <dbReference type="Proteomes" id="UP000198534"/>
    </source>
</evidence>
<feature type="domain" description="YdbS-like PH" evidence="2">
    <location>
        <begin position="70"/>
        <end position="150"/>
    </location>
</feature>
<evidence type="ECO:0000313" key="3">
    <source>
        <dbReference type="EMBL" id="SDX09531.1"/>
    </source>
</evidence>
<evidence type="ECO:0000256" key="1">
    <source>
        <dbReference type="SAM" id="Phobius"/>
    </source>
</evidence>
<feature type="domain" description="YdbS-like PH" evidence="2">
    <location>
        <begin position="269"/>
        <end position="345"/>
    </location>
</feature>
<dbReference type="InterPro" id="IPR005182">
    <property type="entry name" value="YdbS-like_PH"/>
</dbReference>
<accession>A0A1H2YWS6</accession>
<keyword evidence="1" id="KW-1133">Transmembrane helix</keyword>
<feature type="transmembrane region" description="Helical" evidence="1">
    <location>
        <begin position="395"/>
        <end position="418"/>
    </location>
</feature>
<evidence type="ECO:0000259" key="2">
    <source>
        <dbReference type="Pfam" id="PF03703"/>
    </source>
</evidence>
<feature type="domain" description="YdbS-like PH" evidence="2">
    <location>
        <begin position="416"/>
        <end position="493"/>
    </location>
</feature>
<sequence>MGRDKTINHARRLHPLWIVFSMGKYFKELAFFVIAFAVYINSKSTLFKEIVVIGIIVSLIYILLSVLLEWFHFKYLITEKEICIHEGRFIQEKRYIPLERIQGISQDTPFFHRLFKLTSLLLDTGSTEKKASAKLEMITYNEAERIQKQLSDIDLINKEENKLNQKKSIEKVKNKGQSPKNQQYKVTSKEIFISAVTSLSLFVFASFLYACYSHLKDYASYLKGFFSVDSYINTVYSFFQQSWLLTSLGIIAFFLLSMLFGWVEAYVKYKNFEVTSDHKRIYIKKGLFDKTKFSIPKDKVEAIILNAKFLKKLLGIVEVKIVCTGDEDDQHTLFPFINKKRALQLIPDILPSFTIMSDMTNLPRSAIFIKLVRSSLICIVGAVIMLYFWPKLWYIALALGTLVTISQILSGLFSCYMLKDSFIQYQTGSFSTRLFVTTQIKIEELKITQSILQRNFGLATLKISTRTKSFDLFDALEISDIPMDMADRYYQWYATRNILHRSDKNIG</sequence>
<dbReference type="STRING" id="1048340.SAMN05444487_11034"/>
<keyword evidence="4" id="KW-1185">Reference proteome</keyword>
<dbReference type="Pfam" id="PF03703">
    <property type="entry name" value="bPH_2"/>
    <property type="match status" value="3"/>
</dbReference>
<dbReference type="InterPro" id="IPR014529">
    <property type="entry name" value="UCP026631"/>
</dbReference>
<proteinExistence type="predicted"/>
<dbReference type="PIRSF" id="PIRSF026631">
    <property type="entry name" value="UCP026631"/>
    <property type="match status" value="1"/>
</dbReference>
<organism evidence="3 4">
    <name type="scientific">Marininema mesophilum</name>
    <dbReference type="NCBI Taxonomy" id="1048340"/>
    <lineage>
        <taxon>Bacteria</taxon>
        <taxon>Bacillati</taxon>
        <taxon>Bacillota</taxon>
        <taxon>Bacilli</taxon>
        <taxon>Bacillales</taxon>
        <taxon>Thermoactinomycetaceae</taxon>
        <taxon>Marininema</taxon>
    </lineage>
</organism>
<feature type="transmembrane region" description="Helical" evidence="1">
    <location>
        <begin position="50"/>
        <end position="71"/>
    </location>
</feature>
<protein>
    <submittedName>
        <fullName evidence="3">Putative membrane protein</fullName>
    </submittedName>
</protein>
<dbReference type="PANTHER" id="PTHR34473:SF2">
    <property type="entry name" value="UPF0699 TRANSMEMBRANE PROTEIN YDBT"/>
    <property type="match status" value="1"/>
</dbReference>
<keyword evidence="1" id="KW-0812">Transmembrane</keyword>
<feature type="transmembrane region" description="Helical" evidence="1">
    <location>
        <begin position="243"/>
        <end position="263"/>
    </location>
</feature>
<reference evidence="3 4" key="1">
    <citation type="submission" date="2016-10" db="EMBL/GenBank/DDBJ databases">
        <authorList>
            <person name="de Groot N.N."/>
        </authorList>
    </citation>
    <scope>NUCLEOTIDE SEQUENCE [LARGE SCALE GENOMIC DNA]</scope>
    <source>
        <strain evidence="3 4">DSM 45610</strain>
    </source>
</reference>
<dbReference type="AlphaFoldDB" id="A0A1H2YWS6"/>
<feature type="transmembrane region" description="Helical" evidence="1">
    <location>
        <begin position="191"/>
        <end position="215"/>
    </location>
</feature>
<dbReference type="EMBL" id="FNNQ01000010">
    <property type="protein sequence ID" value="SDX09531.1"/>
    <property type="molecule type" value="Genomic_DNA"/>
</dbReference>
<name>A0A1H2YWS6_9BACL</name>
<keyword evidence="1" id="KW-0472">Membrane</keyword>